<evidence type="ECO:0000313" key="4">
    <source>
        <dbReference type="Proteomes" id="UP001056384"/>
    </source>
</evidence>
<dbReference type="CDD" id="cd09917">
    <property type="entry name" value="F-box_SF"/>
    <property type="match status" value="1"/>
</dbReference>
<feature type="region of interest" description="Disordered" evidence="1">
    <location>
        <begin position="82"/>
        <end position="102"/>
    </location>
</feature>
<dbReference type="InterPro" id="IPR036047">
    <property type="entry name" value="F-box-like_dom_sf"/>
</dbReference>
<accession>A0A9Q9AYW5</accession>
<gene>
    <name evidence="3" type="ORF">Slin15195_G083790</name>
</gene>
<dbReference type="OrthoDB" id="3647132at2759"/>
<evidence type="ECO:0000313" key="3">
    <source>
        <dbReference type="EMBL" id="USW55060.1"/>
    </source>
</evidence>
<dbReference type="InterPro" id="IPR001810">
    <property type="entry name" value="F-box_dom"/>
</dbReference>
<feature type="region of interest" description="Disordered" evidence="1">
    <location>
        <begin position="42"/>
        <end position="66"/>
    </location>
</feature>
<sequence length="416" mass="47192">MALKRKACDSFEQQPNKKITTSSLSIARGILSSVGALLKHNPSTSPNAVCDEGTGQKKNTDPSAMTMSTGLKLKTMSRGGLKCNAPPQHVSGPANKKASRKAKSVAHTMITRRITKLQAFNAVFNTGELLEQILCFLPPEAIIKLRRVNKNWNHIILTLPTLRQKIFLQAQPLGGFWVYDTVGRHLHPYIDGMSRAYGDSWQNRQTFCRPVQLNTMLFKRDDRAERVPIFHRAMICESLRLAARPDLLKRTRCIYHEMFVTQPPVTTVEFTIFWHDRNLRRQGYHSPTRSTRLKVVRHGGVRFRDILVTFLKDVTHPNIYKAVQNNMMPAPDYCIRVGGNTRKKTTIWTLGGIFVSEAERAMVEKLRETPPLRMGLSAPSLMTLSPQAMELIKANNDRKIDFRALEKSFTGNLWGN</sequence>
<proteinExistence type="predicted"/>
<reference evidence="3" key="1">
    <citation type="submission" date="2022-06" db="EMBL/GenBank/DDBJ databases">
        <title>Complete genome sequences of two strains of the flax pathogen Septoria linicola.</title>
        <authorList>
            <person name="Lapalu N."/>
            <person name="Simon A."/>
            <person name="Demenou B."/>
            <person name="Paumier D."/>
            <person name="Guillot M.-P."/>
            <person name="Gout L."/>
            <person name="Valade R."/>
        </authorList>
    </citation>
    <scope>NUCLEOTIDE SEQUENCE</scope>
    <source>
        <strain evidence="3">SE15195</strain>
    </source>
</reference>
<dbReference type="Pfam" id="PF00646">
    <property type="entry name" value="F-box"/>
    <property type="match status" value="1"/>
</dbReference>
<dbReference type="SUPFAM" id="SSF81383">
    <property type="entry name" value="F-box domain"/>
    <property type="match status" value="1"/>
</dbReference>
<evidence type="ECO:0000259" key="2">
    <source>
        <dbReference type="Pfam" id="PF00646"/>
    </source>
</evidence>
<organism evidence="3 4">
    <name type="scientific">Septoria linicola</name>
    <dbReference type="NCBI Taxonomy" id="215465"/>
    <lineage>
        <taxon>Eukaryota</taxon>
        <taxon>Fungi</taxon>
        <taxon>Dikarya</taxon>
        <taxon>Ascomycota</taxon>
        <taxon>Pezizomycotina</taxon>
        <taxon>Dothideomycetes</taxon>
        <taxon>Dothideomycetidae</taxon>
        <taxon>Mycosphaerellales</taxon>
        <taxon>Mycosphaerellaceae</taxon>
        <taxon>Septoria</taxon>
    </lineage>
</organism>
<dbReference type="AlphaFoldDB" id="A0A9Q9AYW5"/>
<keyword evidence="4" id="KW-1185">Reference proteome</keyword>
<feature type="domain" description="F-box" evidence="2">
    <location>
        <begin position="128"/>
        <end position="160"/>
    </location>
</feature>
<name>A0A9Q9AYW5_9PEZI</name>
<dbReference type="EMBL" id="CP099424">
    <property type="protein sequence ID" value="USW55060.1"/>
    <property type="molecule type" value="Genomic_DNA"/>
</dbReference>
<dbReference type="Proteomes" id="UP001056384">
    <property type="component" value="Chromosome 7"/>
</dbReference>
<protein>
    <submittedName>
        <fullName evidence="3">F-box domain-containing protein</fullName>
    </submittedName>
</protein>
<evidence type="ECO:0000256" key="1">
    <source>
        <dbReference type="SAM" id="MobiDB-lite"/>
    </source>
</evidence>